<feature type="non-terminal residue" evidence="2">
    <location>
        <position position="1"/>
    </location>
</feature>
<organism evidence="2">
    <name type="scientific">marine sediment metagenome</name>
    <dbReference type="NCBI Taxonomy" id="412755"/>
    <lineage>
        <taxon>unclassified sequences</taxon>
        <taxon>metagenomes</taxon>
        <taxon>ecological metagenomes</taxon>
    </lineage>
</organism>
<proteinExistence type="predicted"/>
<protein>
    <recommendedName>
        <fullName evidence="1">Cysteinyl-tRNA ligase anticodon binding domain-containing protein</fullName>
    </recommendedName>
</protein>
<dbReference type="InterPro" id="IPR009080">
    <property type="entry name" value="tRNAsynth_Ia_anticodon-bd"/>
</dbReference>
<accession>X1S0K2</accession>
<dbReference type="GO" id="GO:0005524">
    <property type="term" value="F:ATP binding"/>
    <property type="evidence" value="ECO:0007669"/>
    <property type="project" value="InterPro"/>
</dbReference>
<dbReference type="Pfam" id="PF23493">
    <property type="entry name" value="CysS_C"/>
    <property type="match status" value="1"/>
</dbReference>
<dbReference type="EMBL" id="BARW01010013">
    <property type="protein sequence ID" value="GAI86532.1"/>
    <property type="molecule type" value="Genomic_DNA"/>
</dbReference>
<dbReference type="AlphaFoldDB" id="X1S0K2"/>
<comment type="caution">
    <text evidence="2">The sequence shown here is derived from an EMBL/GenBank/DDBJ whole genome shotgun (WGS) entry which is preliminary data.</text>
</comment>
<evidence type="ECO:0000313" key="2">
    <source>
        <dbReference type="EMBL" id="GAI86532.1"/>
    </source>
</evidence>
<sequence length="57" mass="6548">EKPSLDAEPFIELLLSTREQLRQASQFQLADEIRARLAELGIALEDTPQGTVWRIKR</sequence>
<evidence type="ECO:0000259" key="1">
    <source>
        <dbReference type="Pfam" id="PF23493"/>
    </source>
</evidence>
<feature type="domain" description="Cysteinyl-tRNA ligase anticodon binding" evidence="1">
    <location>
        <begin position="12"/>
        <end position="54"/>
    </location>
</feature>
<name>X1S0K2_9ZZZZ</name>
<dbReference type="Gene3D" id="1.20.120.1910">
    <property type="entry name" value="Cysteine-tRNA ligase, C-terminal anti-codon recognition domain"/>
    <property type="match status" value="1"/>
</dbReference>
<gene>
    <name evidence="2" type="ORF">S12H4_19902</name>
</gene>
<dbReference type="SUPFAM" id="SSF47323">
    <property type="entry name" value="Anticodon-binding domain of a subclass of class I aminoacyl-tRNA synthetases"/>
    <property type="match status" value="1"/>
</dbReference>
<reference evidence="2" key="1">
    <citation type="journal article" date="2014" name="Front. Microbiol.">
        <title>High frequency of phylogenetically diverse reductive dehalogenase-homologous genes in deep subseafloor sedimentary metagenomes.</title>
        <authorList>
            <person name="Kawai M."/>
            <person name="Futagami T."/>
            <person name="Toyoda A."/>
            <person name="Takaki Y."/>
            <person name="Nishi S."/>
            <person name="Hori S."/>
            <person name="Arai W."/>
            <person name="Tsubouchi T."/>
            <person name="Morono Y."/>
            <person name="Uchiyama I."/>
            <person name="Ito T."/>
            <person name="Fujiyama A."/>
            <person name="Inagaki F."/>
            <person name="Takami H."/>
        </authorList>
    </citation>
    <scope>NUCLEOTIDE SEQUENCE</scope>
    <source>
        <strain evidence="2">Expedition CK06-06</strain>
    </source>
</reference>
<dbReference type="GO" id="GO:0004812">
    <property type="term" value="F:aminoacyl-tRNA ligase activity"/>
    <property type="evidence" value="ECO:0007669"/>
    <property type="project" value="InterPro"/>
</dbReference>
<dbReference type="InterPro" id="IPR056411">
    <property type="entry name" value="CysS_C"/>
</dbReference>
<dbReference type="GO" id="GO:0006418">
    <property type="term" value="P:tRNA aminoacylation for protein translation"/>
    <property type="evidence" value="ECO:0007669"/>
    <property type="project" value="InterPro"/>
</dbReference>